<dbReference type="Gene3D" id="3.30.450.20">
    <property type="entry name" value="PAS domain"/>
    <property type="match status" value="3"/>
</dbReference>
<feature type="domain" description="PAS" evidence="7">
    <location>
        <begin position="177"/>
        <end position="248"/>
    </location>
</feature>
<comment type="catalytic activity">
    <reaction evidence="1">
        <text>ATP + protein L-histidine = ADP + protein N-phospho-L-histidine.</text>
        <dbReference type="EC" id="2.7.13.3"/>
    </reaction>
</comment>
<dbReference type="SMART" id="SM00086">
    <property type="entry name" value="PAC"/>
    <property type="match status" value="3"/>
</dbReference>
<dbReference type="NCBIfam" id="TIGR00229">
    <property type="entry name" value="sensory_box"/>
    <property type="match status" value="2"/>
</dbReference>
<dbReference type="Pfam" id="PF08447">
    <property type="entry name" value="PAS_3"/>
    <property type="match status" value="1"/>
</dbReference>
<keyword evidence="10" id="KW-1185">Reference proteome</keyword>
<dbReference type="PANTHER" id="PTHR43304:SF1">
    <property type="entry name" value="PAC DOMAIN-CONTAINING PROTEIN"/>
    <property type="match status" value="1"/>
</dbReference>
<dbReference type="PROSITE" id="PS50113">
    <property type="entry name" value="PAC"/>
    <property type="match status" value="2"/>
</dbReference>
<dbReference type="FunFam" id="3.30.450.20:FF:000099">
    <property type="entry name" value="Sensory box sensor histidine kinase"/>
    <property type="match status" value="1"/>
</dbReference>
<dbReference type="CDD" id="cd00130">
    <property type="entry name" value="PAS"/>
    <property type="match status" value="1"/>
</dbReference>
<evidence type="ECO:0000256" key="1">
    <source>
        <dbReference type="ARBA" id="ARBA00000085"/>
    </source>
</evidence>
<dbReference type="InterPro" id="IPR001610">
    <property type="entry name" value="PAC"/>
</dbReference>
<dbReference type="Pfam" id="PF08448">
    <property type="entry name" value="PAS_4"/>
    <property type="match status" value="2"/>
</dbReference>
<dbReference type="EC" id="2.7.13.3" evidence="2"/>
<dbReference type="Proteomes" id="UP000305517">
    <property type="component" value="Unassembled WGS sequence"/>
</dbReference>
<dbReference type="InterPro" id="IPR035965">
    <property type="entry name" value="PAS-like_dom_sf"/>
</dbReference>
<accession>A0A5R8WHG3</accession>
<dbReference type="InterPro" id="IPR013656">
    <property type="entry name" value="PAS_4"/>
</dbReference>
<reference evidence="9 10" key="1">
    <citation type="submission" date="2019-05" db="EMBL/GenBank/DDBJ databases">
        <title>Hymenobacter edaphi sp. nov., isolated from abandoned arsenic-contaminated farmland soil.</title>
        <authorList>
            <person name="Nie L."/>
        </authorList>
    </citation>
    <scope>NUCLEOTIDE SEQUENCE [LARGE SCALE GENOMIC DNA]</scope>
    <source>
        <strain evidence="9 10">1-3-3-8</strain>
    </source>
</reference>
<keyword evidence="6" id="KW-0175">Coiled coil</keyword>
<dbReference type="InterPro" id="IPR013655">
    <property type="entry name" value="PAS_fold_3"/>
</dbReference>
<evidence type="ECO:0000256" key="2">
    <source>
        <dbReference type="ARBA" id="ARBA00012438"/>
    </source>
</evidence>
<dbReference type="InterPro" id="IPR000700">
    <property type="entry name" value="PAS-assoc_C"/>
</dbReference>
<dbReference type="OrthoDB" id="9766459at2"/>
<evidence type="ECO:0000256" key="5">
    <source>
        <dbReference type="ARBA" id="ARBA00022777"/>
    </source>
</evidence>
<dbReference type="PANTHER" id="PTHR43304">
    <property type="entry name" value="PHYTOCHROME-LIKE PROTEIN CPH1"/>
    <property type="match status" value="1"/>
</dbReference>
<dbReference type="EMBL" id="VAJM01000020">
    <property type="protein sequence ID" value="TLM87898.1"/>
    <property type="molecule type" value="Genomic_DNA"/>
</dbReference>
<keyword evidence="4" id="KW-0808">Transferase</keyword>
<dbReference type="PROSITE" id="PS50112">
    <property type="entry name" value="PAS"/>
    <property type="match status" value="1"/>
</dbReference>
<proteinExistence type="predicted"/>
<keyword evidence="5" id="KW-0418">Kinase</keyword>
<dbReference type="AlphaFoldDB" id="A0A5R8WHG3"/>
<dbReference type="InterPro" id="IPR000014">
    <property type="entry name" value="PAS"/>
</dbReference>
<keyword evidence="3" id="KW-0597">Phosphoprotein</keyword>
<evidence type="ECO:0000259" key="8">
    <source>
        <dbReference type="PROSITE" id="PS50113"/>
    </source>
</evidence>
<feature type="domain" description="PAC" evidence="8">
    <location>
        <begin position="251"/>
        <end position="303"/>
    </location>
</feature>
<evidence type="ECO:0000256" key="6">
    <source>
        <dbReference type="SAM" id="Coils"/>
    </source>
</evidence>
<feature type="domain" description="PAC" evidence="8">
    <location>
        <begin position="116"/>
        <end position="169"/>
    </location>
</feature>
<feature type="coiled-coil region" evidence="6">
    <location>
        <begin position="160"/>
        <end position="187"/>
    </location>
</feature>
<comment type="caution">
    <text evidence="9">The sequence shown here is derived from an EMBL/GenBank/DDBJ whole genome shotgun (WGS) entry which is preliminary data.</text>
</comment>
<dbReference type="InterPro" id="IPR052162">
    <property type="entry name" value="Sensor_kinase/Photoreceptor"/>
</dbReference>
<gene>
    <name evidence="9" type="ORF">FDY95_24970</name>
</gene>
<dbReference type="GO" id="GO:0004673">
    <property type="term" value="F:protein histidine kinase activity"/>
    <property type="evidence" value="ECO:0007669"/>
    <property type="project" value="UniProtKB-EC"/>
</dbReference>
<evidence type="ECO:0000256" key="4">
    <source>
        <dbReference type="ARBA" id="ARBA00022679"/>
    </source>
</evidence>
<protein>
    <recommendedName>
        <fullName evidence="2">histidine kinase</fullName>
        <ecNumber evidence="2">2.7.13.3</ecNumber>
    </recommendedName>
</protein>
<dbReference type="SMART" id="SM00091">
    <property type="entry name" value="PAS"/>
    <property type="match status" value="3"/>
</dbReference>
<organism evidence="9 10">
    <name type="scientific">Hymenobacter jeollabukensis</name>
    <dbReference type="NCBI Taxonomy" id="2025313"/>
    <lineage>
        <taxon>Bacteria</taxon>
        <taxon>Pseudomonadati</taxon>
        <taxon>Bacteroidota</taxon>
        <taxon>Cytophagia</taxon>
        <taxon>Cytophagales</taxon>
        <taxon>Hymenobacteraceae</taxon>
        <taxon>Hymenobacter</taxon>
    </lineage>
</organism>
<evidence type="ECO:0000313" key="10">
    <source>
        <dbReference type="Proteomes" id="UP000305517"/>
    </source>
</evidence>
<name>A0A5R8WHG3_9BACT</name>
<evidence type="ECO:0000256" key="3">
    <source>
        <dbReference type="ARBA" id="ARBA00022553"/>
    </source>
</evidence>
<dbReference type="SUPFAM" id="SSF55785">
    <property type="entry name" value="PYP-like sensor domain (PAS domain)"/>
    <property type="match status" value="3"/>
</dbReference>
<sequence>MWQAIACPGCPMARGGTCYLSPARAFLPRSRMPASLDYHRLFHRLPGNFLLLAADGTVLDNSDAHQRVSMLPREQGIGRSIFEAYPSAPESQRELFESQEEVRRTLRPHTMALLRYDLERPAAQGGGTEVRYWQLTHHPILDDDGQLLYILQTPEDVTEQQLARQQNQQMQQALAEAQAQAQFVLEALPVMVWTTRPDGHADYFNARWRQFTGYDLLDQSMEQTATTLVHPDDAPALSAAWTQALAGHDVFQAEYRLRRHDGQYRWVLARAVPRRNDAGHTTMWVGSATDIHDQKQLVQELLAASEQHAALSDQAYATQQQAVAQRETFLQLFQQAPALIAIVRGPEHRFEFVNERYQQTLFPGRQLLGRPVAEAIPEAAEQGFQQLIDQVYQTGEPYYGKEVPLTVDNAAEPIYLNFVYQPFRENGQVVGLFCFAFDVTELVRARQVLERLHGAGPAAHSGA</sequence>
<evidence type="ECO:0000259" key="7">
    <source>
        <dbReference type="PROSITE" id="PS50112"/>
    </source>
</evidence>
<evidence type="ECO:0000313" key="9">
    <source>
        <dbReference type="EMBL" id="TLM87898.1"/>
    </source>
</evidence>